<keyword evidence="4" id="KW-1185">Reference proteome</keyword>
<evidence type="ECO:0000313" key="1">
    <source>
        <dbReference type="EMBL" id="MFH5230470.1"/>
    </source>
</evidence>
<proteinExistence type="predicted"/>
<evidence type="ECO:0000313" key="4">
    <source>
        <dbReference type="Proteomes" id="UP001609219"/>
    </source>
</evidence>
<reference evidence="3 4" key="1">
    <citation type="submission" date="2024-10" db="EMBL/GenBank/DDBJ databases">
        <authorList>
            <person name="Riesco R."/>
        </authorList>
    </citation>
    <scope>NUCLEOTIDE SEQUENCE [LARGE SCALE GENOMIC DNA]</scope>
    <source>
        <strain evidence="2 3">NCIMB 15448</strain>
        <strain evidence="1 4">NCIMB 15450</strain>
    </source>
</reference>
<evidence type="ECO:0000313" key="2">
    <source>
        <dbReference type="EMBL" id="MFH5243565.1"/>
    </source>
</evidence>
<gene>
    <name evidence="2" type="ORF">ACHIPV_17020</name>
    <name evidence="1" type="ORF">ACHIRB_18110</name>
</gene>
<dbReference type="EMBL" id="JBIMSP010000027">
    <property type="protein sequence ID" value="MFH5243565.1"/>
    <property type="molecule type" value="Genomic_DNA"/>
</dbReference>
<protein>
    <submittedName>
        <fullName evidence="2">Uncharacterized protein</fullName>
    </submittedName>
</protein>
<organism evidence="2 3">
    <name type="scientific">Antrihabitans spumae</name>
    <dbReference type="NCBI Taxonomy" id="3373370"/>
    <lineage>
        <taxon>Bacteria</taxon>
        <taxon>Bacillati</taxon>
        <taxon>Actinomycetota</taxon>
        <taxon>Actinomycetes</taxon>
        <taxon>Mycobacteriales</taxon>
        <taxon>Nocardiaceae</taxon>
        <taxon>Antrihabitans</taxon>
    </lineage>
</organism>
<dbReference type="RefSeq" id="WP_395125123.1">
    <property type="nucleotide sequence ID" value="NZ_JBIMSN010000079.1"/>
</dbReference>
<comment type="caution">
    <text evidence="2">The sequence shown here is derived from an EMBL/GenBank/DDBJ whole genome shotgun (WGS) entry which is preliminary data.</text>
</comment>
<dbReference type="Proteomes" id="UP001609176">
    <property type="component" value="Unassembled WGS sequence"/>
</dbReference>
<dbReference type="EMBL" id="JBIMSN010000079">
    <property type="protein sequence ID" value="MFH5230470.1"/>
    <property type="molecule type" value="Genomic_DNA"/>
</dbReference>
<accession>A0ABW7KNG3</accession>
<sequence>MADSEVHSSRVAADTVSNMIATVRSGSLVRGALGAEVCGAASTSTAVIGDEPIGAK</sequence>
<name>A0ABW7KNG3_9NOCA</name>
<evidence type="ECO:0000313" key="3">
    <source>
        <dbReference type="Proteomes" id="UP001609176"/>
    </source>
</evidence>
<dbReference type="Proteomes" id="UP001609219">
    <property type="component" value="Unassembled WGS sequence"/>
</dbReference>